<reference evidence="2" key="1">
    <citation type="journal article" date="2020" name="Stud. Mycol.">
        <title>101 Dothideomycetes genomes: a test case for predicting lifestyles and emergence of pathogens.</title>
        <authorList>
            <person name="Haridas S."/>
            <person name="Albert R."/>
            <person name="Binder M."/>
            <person name="Bloem J."/>
            <person name="Labutti K."/>
            <person name="Salamov A."/>
            <person name="Andreopoulos B."/>
            <person name="Baker S."/>
            <person name="Barry K."/>
            <person name="Bills G."/>
            <person name="Bluhm B."/>
            <person name="Cannon C."/>
            <person name="Castanera R."/>
            <person name="Culley D."/>
            <person name="Daum C."/>
            <person name="Ezra D."/>
            <person name="Gonzalez J."/>
            <person name="Henrissat B."/>
            <person name="Kuo A."/>
            <person name="Liang C."/>
            <person name="Lipzen A."/>
            <person name="Lutzoni F."/>
            <person name="Magnuson J."/>
            <person name="Mondo S."/>
            <person name="Nolan M."/>
            <person name="Ohm R."/>
            <person name="Pangilinan J."/>
            <person name="Park H.-J."/>
            <person name="Ramirez L."/>
            <person name="Alfaro M."/>
            <person name="Sun H."/>
            <person name="Tritt A."/>
            <person name="Yoshinaga Y."/>
            <person name="Zwiers L.-H."/>
            <person name="Turgeon B."/>
            <person name="Goodwin S."/>
            <person name="Spatafora J."/>
            <person name="Crous P."/>
            <person name="Grigoriev I."/>
        </authorList>
    </citation>
    <scope>NUCLEOTIDE SEQUENCE</scope>
    <source>
        <strain evidence="2">CBS 130266</strain>
    </source>
</reference>
<feature type="compositionally biased region" description="Basic residues" evidence="1">
    <location>
        <begin position="65"/>
        <end position="81"/>
    </location>
</feature>
<feature type="compositionally biased region" description="Polar residues" evidence="1">
    <location>
        <begin position="51"/>
        <end position="64"/>
    </location>
</feature>
<organism evidence="2 3">
    <name type="scientific">Tothia fuscella</name>
    <dbReference type="NCBI Taxonomy" id="1048955"/>
    <lineage>
        <taxon>Eukaryota</taxon>
        <taxon>Fungi</taxon>
        <taxon>Dikarya</taxon>
        <taxon>Ascomycota</taxon>
        <taxon>Pezizomycotina</taxon>
        <taxon>Dothideomycetes</taxon>
        <taxon>Pleosporomycetidae</taxon>
        <taxon>Venturiales</taxon>
        <taxon>Cylindrosympodiaceae</taxon>
        <taxon>Tothia</taxon>
    </lineage>
</organism>
<feature type="compositionally biased region" description="Low complexity" evidence="1">
    <location>
        <begin position="1"/>
        <end position="15"/>
    </location>
</feature>
<evidence type="ECO:0000313" key="3">
    <source>
        <dbReference type="Proteomes" id="UP000800235"/>
    </source>
</evidence>
<keyword evidence="3" id="KW-1185">Reference proteome</keyword>
<feature type="compositionally biased region" description="Polar residues" evidence="1">
    <location>
        <begin position="16"/>
        <end position="27"/>
    </location>
</feature>
<name>A0A9P4NMU4_9PEZI</name>
<gene>
    <name evidence="2" type="ORF">EJ08DRAFT_662580</name>
</gene>
<feature type="region of interest" description="Disordered" evidence="1">
    <location>
        <begin position="1"/>
        <end position="136"/>
    </location>
</feature>
<feature type="compositionally biased region" description="Low complexity" evidence="1">
    <location>
        <begin position="112"/>
        <end position="127"/>
    </location>
</feature>
<dbReference type="EMBL" id="MU007056">
    <property type="protein sequence ID" value="KAF2428045.1"/>
    <property type="molecule type" value="Genomic_DNA"/>
</dbReference>
<dbReference type="Proteomes" id="UP000800235">
    <property type="component" value="Unassembled WGS sequence"/>
</dbReference>
<protein>
    <submittedName>
        <fullName evidence="2">Uncharacterized protein</fullName>
    </submittedName>
</protein>
<comment type="caution">
    <text evidence="2">The sequence shown here is derived from an EMBL/GenBank/DDBJ whole genome shotgun (WGS) entry which is preliminary data.</text>
</comment>
<evidence type="ECO:0000313" key="2">
    <source>
        <dbReference type="EMBL" id="KAF2428045.1"/>
    </source>
</evidence>
<accession>A0A9P4NMU4</accession>
<evidence type="ECO:0000256" key="1">
    <source>
        <dbReference type="SAM" id="MobiDB-lite"/>
    </source>
</evidence>
<sequence>MSHSKSSADSATSSSIPNPVSAPSSQDMAHPLPRPIPRSQSFNDHIPDLTSVDTSTFSTSYMSQRQHRANKRRRTKQARRQSQRDAEEYGQSPAALPTSPNPSSPSQPPPTLITTTTITPKPILRNPNNPPRPKKTLAWSEDVIDNANKPRLRPTWAAEPKSHHVPLREHRGYFTPGSATPAKTLMMSSLWVVYGIVGLRNGYVGGGVNGMGVGNPSRFIDGDEEGVEEEGLFEMEDF</sequence>
<dbReference type="AlphaFoldDB" id="A0A9P4NMU4"/>
<proteinExistence type="predicted"/>
<feature type="compositionally biased region" description="Pro residues" evidence="1">
    <location>
        <begin position="99"/>
        <end position="111"/>
    </location>
</feature>